<dbReference type="AlphaFoldDB" id="A0A9W7IW73"/>
<proteinExistence type="predicted"/>
<gene>
    <name evidence="1" type="ORF">HRI_003957300</name>
</gene>
<evidence type="ECO:0000313" key="1">
    <source>
        <dbReference type="EMBL" id="GMJ02881.1"/>
    </source>
</evidence>
<sequence length="82" mass="8732">MASVPEFSSGYSFSHGFFHFQNPLMFPQENCNGGGGAIPSSATSGEEMSFPMFFDDGGVDVFQQDPNNLTSSVPTAVLPDNC</sequence>
<organism evidence="1 2">
    <name type="scientific">Hibiscus trionum</name>
    <name type="common">Flower of an hour</name>
    <dbReference type="NCBI Taxonomy" id="183268"/>
    <lineage>
        <taxon>Eukaryota</taxon>
        <taxon>Viridiplantae</taxon>
        <taxon>Streptophyta</taxon>
        <taxon>Embryophyta</taxon>
        <taxon>Tracheophyta</taxon>
        <taxon>Spermatophyta</taxon>
        <taxon>Magnoliopsida</taxon>
        <taxon>eudicotyledons</taxon>
        <taxon>Gunneridae</taxon>
        <taxon>Pentapetalae</taxon>
        <taxon>rosids</taxon>
        <taxon>malvids</taxon>
        <taxon>Malvales</taxon>
        <taxon>Malvaceae</taxon>
        <taxon>Malvoideae</taxon>
        <taxon>Hibiscus</taxon>
    </lineage>
</organism>
<accession>A0A9W7IW73</accession>
<reference evidence="1" key="1">
    <citation type="submission" date="2023-05" db="EMBL/GenBank/DDBJ databases">
        <title>Genome and transcriptome analyses reveal genes involved in the formation of fine ridges on petal epidermal cells in Hibiscus trionum.</title>
        <authorList>
            <person name="Koshimizu S."/>
            <person name="Masuda S."/>
            <person name="Ishii T."/>
            <person name="Shirasu K."/>
            <person name="Hoshino A."/>
            <person name="Arita M."/>
        </authorList>
    </citation>
    <scope>NUCLEOTIDE SEQUENCE</scope>
    <source>
        <strain evidence="1">Hamamatsu line</strain>
    </source>
</reference>
<protein>
    <submittedName>
        <fullName evidence="1">Uncharacterized protein</fullName>
    </submittedName>
</protein>
<dbReference type="EMBL" id="BSYR01000036">
    <property type="protein sequence ID" value="GMJ02881.1"/>
    <property type="molecule type" value="Genomic_DNA"/>
</dbReference>
<comment type="caution">
    <text evidence="1">The sequence shown here is derived from an EMBL/GenBank/DDBJ whole genome shotgun (WGS) entry which is preliminary data.</text>
</comment>
<evidence type="ECO:0000313" key="2">
    <source>
        <dbReference type="Proteomes" id="UP001165190"/>
    </source>
</evidence>
<keyword evidence="2" id="KW-1185">Reference proteome</keyword>
<dbReference type="OrthoDB" id="153872at2759"/>
<name>A0A9W7IW73_HIBTR</name>
<dbReference type="Proteomes" id="UP001165190">
    <property type="component" value="Unassembled WGS sequence"/>
</dbReference>